<feature type="domain" description="ShKT" evidence="9">
    <location>
        <begin position="146"/>
        <end position="180"/>
    </location>
</feature>
<protein>
    <recommendedName>
        <fullName evidence="12">SRCR domain-containing protein</fullName>
    </recommendedName>
</protein>
<dbReference type="SMART" id="SM00202">
    <property type="entry name" value="SR"/>
    <property type="match status" value="1"/>
</dbReference>
<organism evidence="10 11">
    <name type="scientific">Strongylocentrotus purpuratus</name>
    <name type="common">Purple sea urchin</name>
    <dbReference type="NCBI Taxonomy" id="7668"/>
    <lineage>
        <taxon>Eukaryota</taxon>
        <taxon>Metazoa</taxon>
        <taxon>Echinodermata</taxon>
        <taxon>Eleutherozoa</taxon>
        <taxon>Echinozoa</taxon>
        <taxon>Echinoidea</taxon>
        <taxon>Euechinoidea</taxon>
        <taxon>Echinacea</taxon>
        <taxon>Camarodonta</taxon>
        <taxon>Echinidea</taxon>
        <taxon>Strongylocentrotidae</taxon>
        <taxon>Strongylocentrotus</taxon>
    </lineage>
</organism>
<dbReference type="SUPFAM" id="SSF56487">
    <property type="entry name" value="SRCR-like"/>
    <property type="match status" value="1"/>
</dbReference>
<feature type="disulfide bond" evidence="5">
    <location>
        <begin position="115"/>
        <end position="125"/>
    </location>
</feature>
<evidence type="ECO:0000256" key="7">
    <source>
        <dbReference type="SAM" id="Phobius"/>
    </source>
</evidence>
<keyword evidence="7" id="KW-0812">Transmembrane</keyword>
<dbReference type="PRINTS" id="PR00258">
    <property type="entry name" value="SPERACTRCPTR"/>
</dbReference>
<evidence type="ECO:0000256" key="6">
    <source>
        <dbReference type="PROSITE-ProRule" id="PRU01005"/>
    </source>
</evidence>
<keyword evidence="11" id="KW-1185">Reference proteome</keyword>
<keyword evidence="2" id="KW-0732">Signal</keyword>
<dbReference type="AlphaFoldDB" id="A0A7M7PF51"/>
<dbReference type="InterPro" id="IPR003591">
    <property type="entry name" value="Leu-rich_rpt_typical-subtyp"/>
</dbReference>
<dbReference type="PROSITE" id="PS51450">
    <property type="entry name" value="LRR"/>
    <property type="match status" value="1"/>
</dbReference>
<evidence type="ECO:0000313" key="10">
    <source>
        <dbReference type="EnsemblMetazoa" id="XP_030848309"/>
    </source>
</evidence>
<keyword evidence="4 5" id="KW-1015">Disulfide bond</keyword>
<dbReference type="Pfam" id="PF01549">
    <property type="entry name" value="ShK"/>
    <property type="match status" value="1"/>
</dbReference>
<dbReference type="EnsemblMetazoa" id="XM_030992449">
    <property type="protein sequence ID" value="XP_030848309"/>
    <property type="gene ID" value="LOC583930"/>
</dbReference>
<dbReference type="PANTHER" id="PTHR24373:SF275">
    <property type="entry name" value="TIR DOMAIN-CONTAINING PROTEIN"/>
    <property type="match status" value="1"/>
</dbReference>
<dbReference type="SUPFAM" id="SSF52058">
    <property type="entry name" value="L domain-like"/>
    <property type="match status" value="1"/>
</dbReference>
<keyword evidence="7" id="KW-1133">Transmembrane helix</keyword>
<dbReference type="InterPro" id="IPR036772">
    <property type="entry name" value="SRCR-like_dom_sf"/>
</dbReference>
<dbReference type="FunFam" id="3.10.250.10:FF:000009">
    <property type="entry name" value="WC1"/>
    <property type="match status" value="1"/>
</dbReference>
<dbReference type="InterPro" id="IPR003582">
    <property type="entry name" value="ShKT_dom"/>
</dbReference>
<reference evidence="10" key="2">
    <citation type="submission" date="2021-01" db="UniProtKB">
        <authorList>
            <consortium name="EnsemblMetazoa"/>
        </authorList>
    </citation>
    <scope>IDENTIFICATION</scope>
</reference>
<sequence>MSRTVFMRVDKKNTGRNMHHFVHGFSVLVIVWIFTRTTFCQVTNVTRLVNGLTLVEGRVEVLIDGTWGTVCDKNWDYNDALVVCRSLGFTGALGTTSLAEFGLSYGVMPSYDFQCNGTESDILECLRDEPQCSSPFREAGVRCSDCQDVNPKCPSWASNGACESYPGEVIPVCQYSCDQCNTIAINDSVSSLPQNETCITGHCYLDSNNGSHCKPVVDICVAAGWYQGMVCIATPIRPIPSSIRCMTSDVGAQTNLTPDQVDALISALTDKLSGLEYTTAAVEQDIALVIAKFHGLLTKYGYQPLQPQHIYDRQRQATSLILLGYEIQHVEDNAFTAFTSLRTLVLGSNNLRKIRKAAFTGLRQLQYLNFRDNKISSIENDTFTDMTNLFFLELNENSFVHLQPGVFSGLINLRDLALIDNKIRGVKVGVFDGLQNLQFLHLQSNNISWIQVGAFSQLENLRIL</sequence>
<dbReference type="SMART" id="SM00369">
    <property type="entry name" value="LRR_TYP"/>
    <property type="match status" value="5"/>
</dbReference>
<feature type="disulfide bond" evidence="6">
    <location>
        <begin position="146"/>
        <end position="180"/>
    </location>
</feature>
<dbReference type="Pfam" id="PF00530">
    <property type="entry name" value="SRCR"/>
    <property type="match status" value="1"/>
</dbReference>
<dbReference type="Gene3D" id="3.80.10.10">
    <property type="entry name" value="Ribonuclease Inhibitor"/>
    <property type="match status" value="1"/>
</dbReference>
<dbReference type="RefSeq" id="XP_030848309.1">
    <property type="nucleotide sequence ID" value="XM_030992449.1"/>
</dbReference>
<dbReference type="Pfam" id="PF13855">
    <property type="entry name" value="LRR_8"/>
    <property type="match status" value="2"/>
</dbReference>
<dbReference type="InterPro" id="IPR050328">
    <property type="entry name" value="Dev_Immune_Receptor"/>
</dbReference>
<keyword evidence="7" id="KW-0472">Membrane</keyword>
<feature type="transmembrane region" description="Helical" evidence="7">
    <location>
        <begin position="21"/>
        <end position="39"/>
    </location>
</feature>
<dbReference type="PROSITE" id="PS00420">
    <property type="entry name" value="SRCR_1"/>
    <property type="match status" value="1"/>
</dbReference>
<dbReference type="Proteomes" id="UP000007110">
    <property type="component" value="Unassembled WGS sequence"/>
</dbReference>
<dbReference type="PROSITE" id="PS50287">
    <property type="entry name" value="SRCR_2"/>
    <property type="match status" value="1"/>
</dbReference>
<evidence type="ECO:0000259" key="8">
    <source>
        <dbReference type="PROSITE" id="PS50287"/>
    </source>
</evidence>
<evidence type="ECO:0000256" key="3">
    <source>
        <dbReference type="ARBA" id="ARBA00022737"/>
    </source>
</evidence>
<dbReference type="GeneID" id="583930"/>
<evidence type="ECO:0000256" key="2">
    <source>
        <dbReference type="ARBA" id="ARBA00022729"/>
    </source>
</evidence>
<keyword evidence="1" id="KW-0433">Leucine-rich repeat</keyword>
<feature type="domain" description="SRCR" evidence="8">
    <location>
        <begin position="46"/>
        <end position="144"/>
    </location>
</feature>
<proteinExistence type="predicted"/>
<evidence type="ECO:0000256" key="5">
    <source>
        <dbReference type="PROSITE-ProRule" id="PRU00196"/>
    </source>
</evidence>
<keyword evidence="3" id="KW-0677">Repeat</keyword>
<evidence type="ECO:0000259" key="9">
    <source>
        <dbReference type="PROSITE" id="PS51670"/>
    </source>
</evidence>
<dbReference type="InterPro" id="IPR032675">
    <property type="entry name" value="LRR_dom_sf"/>
</dbReference>
<dbReference type="Gene3D" id="3.10.250.10">
    <property type="entry name" value="SRCR-like domain"/>
    <property type="match status" value="1"/>
</dbReference>
<dbReference type="PANTHER" id="PTHR24373">
    <property type="entry name" value="SLIT RELATED LEUCINE-RICH REPEAT NEURONAL PROTEIN"/>
    <property type="match status" value="1"/>
</dbReference>
<reference evidence="11" key="1">
    <citation type="submission" date="2015-02" db="EMBL/GenBank/DDBJ databases">
        <title>Genome sequencing for Strongylocentrotus purpuratus.</title>
        <authorList>
            <person name="Murali S."/>
            <person name="Liu Y."/>
            <person name="Vee V."/>
            <person name="English A."/>
            <person name="Wang M."/>
            <person name="Skinner E."/>
            <person name="Han Y."/>
            <person name="Muzny D.M."/>
            <person name="Worley K.C."/>
            <person name="Gibbs R.A."/>
        </authorList>
    </citation>
    <scope>NUCLEOTIDE SEQUENCE</scope>
</reference>
<dbReference type="PROSITE" id="PS51670">
    <property type="entry name" value="SHKT"/>
    <property type="match status" value="1"/>
</dbReference>
<dbReference type="InterPro" id="IPR001190">
    <property type="entry name" value="SRCR"/>
</dbReference>
<name>A0A7M7PF51_STRPU</name>
<evidence type="ECO:0008006" key="12">
    <source>
        <dbReference type="Google" id="ProtNLM"/>
    </source>
</evidence>
<comment type="caution">
    <text evidence="5">Lacks conserved residue(s) required for the propagation of feature annotation.</text>
</comment>
<dbReference type="OMA" id="ANQDACE"/>
<evidence type="ECO:0000256" key="1">
    <source>
        <dbReference type="ARBA" id="ARBA00022614"/>
    </source>
</evidence>
<dbReference type="GO" id="GO:0016020">
    <property type="term" value="C:membrane"/>
    <property type="evidence" value="ECO:0007669"/>
    <property type="project" value="InterPro"/>
</dbReference>
<evidence type="ECO:0000313" key="11">
    <source>
        <dbReference type="Proteomes" id="UP000007110"/>
    </source>
</evidence>
<evidence type="ECO:0000256" key="4">
    <source>
        <dbReference type="ARBA" id="ARBA00023157"/>
    </source>
</evidence>
<dbReference type="InterPro" id="IPR001611">
    <property type="entry name" value="Leu-rich_rpt"/>
</dbReference>
<accession>A0A7M7PF51</accession>